<accession>A0A637SUQ3</accession>
<organism evidence="1">
    <name type="scientific">Salmonella enterica subsp. enterica serovar Kentucky</name>
    <dbReference type="NCBI Taxonomy" id="192955"/>
    <lineage>
        <taxon>Bacteria</taxon>
        <taxon>Pseudomonadati</taxon>
        <taxon>Pseudomonadota</taxon>
        <taxon>Gammaproteobacteria</taxon>
        <taxon>Enterobacterales</taxon>
        <taxon>Enterobacteriaceae</taxon>
        <taxon>Salmonella</taxon>
    </lineage>
</organism>
<gene>
    <name evidence="1" type="ORF">B8184_14385</name>
</gene>
<name>A0A637SUQ3_SALET</name>
<dbReference type="AlphaFoldDB" id="A0A637SUQ3"/>
<reference evidence="1" key="1">
    <citation type="submission" date="2018-07" db="EMBL/GenBank/DDBJ databases">
        <authorList>
            <consortium name="GenomeTrakr network: Whole genome sequencing for foodborne pathogen traceback"/>
        </authorList>
    </citation>
    <scope>NUCLEOTIDE SEQUENCE</scope>
    <source>
        <strain evidence="1">FSIS1700275</strain>
    </source>
</reference>
<comment type="caution">
    <text evidence="1">The sequence shown here is derived from an EMBL/GenBank/DDBJ whole genome shotgun (WGS) entry which is preliminary data.</text>
</comment>
<sequence length="27" mass="3265">SAHYSAKRVTQILYLLTEKYNSQWNHI</sequence>
<proteinExistence type="predicted"/>
<protein>
    <submittedName>
        <fullName evidence="1">Cytoplasmic protein</fullName>
    </submittedName>
</protein>
<dbReference type="EMBL" id="AAMEYE010000013">
    <property type="protein sequence ID" value="EDG6698499.1"/>
    <property type="molecule type" value="Genomic_DNA"/>
</dbReference>
<feature type="non-terminal residue" evidence="1">
    <location>
        <position position="1"/>
    </location>
</feature>
<evidence type="ECO:0000313" key="1">
    <source>
        <dbReference type="EMBL" id="EDG6698499.1"/>
    </source>
</evidence>